<evidence type="ECO:0000256" key="3">
    <source>
        <dbReference type="ARBA" id="ARBA00022552"/>
    </source>
</evidence>
<dbReference type="NCBIfam" id="TIGR02273">
    <property type="entry name" value="16S_RimM"/>
    <property type="match status" value="1"/>
</dbReference>
<keyword evidence="9" id="KW-1185">Reference proteome</keyword>
<evidence type="ECO:0000256" key="1">
    <source>
        <dbReference type="ARBA" id="ARBA00022490"/>
    </source>
</evidence>
<comment type="similarity">
    <text evidence="5">Belongs to the RimM family.</text>
</comment>
<evidence type="ECO:0000259" key="7">
    <source>
        <dbReference type="Pfam" id="PF24986"/>
    </source>
</evidence>
<dbReference type="Gene3D" id="2.40.30.60">
    <property type="entry name" value="RimM"/>
    <property type="match status" value="1"/>
</dbReference>
<dbReference type="InterPro" id="IPR056792">
    <property type="entry name" value="PRC_RimM"/>
</dbReference>
<dbReference type="RefSeq" id="WP_103751779.1">
    <property type="nucleotide sequence ID" value="NZ_CP048268.1"/>
</dbReference>
<feature type="domain" description="RimM N-terminal" evidence="6">
    <location>
        <begin position="6"/>
        <end position="86"/>
    </location>
</feature>
<dbReference type="InterPro" id="IPR036976">
    <property type="entry name" value="RimM_N_sf"/>
</dbReference>
<evidence type="ECO:0000256" key="4">
    <source>
        <dbReference type="ARBA" id="ARBA00023186"/>
    </source>
</evidence>
<evidence type="ECO:0000313" key="9">
    <source>
        <dbReference type="Proteomes" id="UP000826550"/>
    </source>
</evidence>
<evidence type="ECO:0000256" key="5">
    <source>
        <dbReference type="HAMAP-Rule" id="MF_00014"/>
    </source>
</evidence>
<dbReference type="InterPro" id="IPR011961">
    <property type="entry name" value="RimM"/>
</dbReference>
<reference evidence="8 9" key="1">
    <citation type="submission" date="2020-01" db="EMBL/GenBank/DDBJ databases">
        <title>Vast differences in strain-level diversity in the gut microbiota of two closely related honey bee species.</title>
        <authorList>
            <person name="Ellegaard K.M."/>
            <person name="Suenami S."/>
            <person name="Miyazaki R."/>
            <person name="Engel P."/>
        </authorList>
    </citation>
    <scope>NUCLEOTIDE SEQUENCE [LARGE SCALE GENOMIC DNA]</scope>
    <source>
        <strain evidence="8 9">ESL0416</strain>
    </source>
</reference>
<dbReference type="PANTHER" id="PTHR33692">
    <property type="entry name" value="RIBOSOME MATURATION FACTOR RIMM"/>
    <property type="match status" value="1"/>
</dbReference>
<evidence type="ECO:0000256" key="2">
    <source>
        <dbReference type="ARBA" id="ARBA00022517"/>
    </source>
</evidence>
<accession>A0ABX8W5X6</accession>
<sequence length="171" mass="19478">MQYYDVARILNTHGLNGEVKVTVITDFPEERFSPGSELSLKDNPNFVLTVKSSRPFKQFWLLQFEEVSTIDDAEKLKGETIVISQENQHELPAGAYYYRDILGCQVLDNETNQDLGKITGIETPGANDVWEITEDSGNEYLIPYIDEVVKQVDIANKKVYVELLEGLRDED</sequence>
<name>A0ABX8W5X6_9LACO</name>
<feature type="domain" description="Ribosome maturation factor RimM PRC barrel" evidence="7">
    <location>
        <begin position="99"/>
        <end position="167"/>
    </location>
</feature>
<dbReference type="InterPro" id="IPR011033">
    <property type="entry name" value="PRC_barrel-like_sf"/>
</dbReference>
<gene>
    <name evidence="5 8" type="primary">rimM</name>
    <name evidence="8" type="ORF">GYM71_05955</name>
</gene>
<dbReference type="InterPro" id="IPR009000">
    <property type="entry name" value="Transl_B-barrel_sf"/>
</dbReference>
<keyword evidence="1 5" id="KW-0963">Cytoplasm</keyword>
<evidence type="ECO:0000259" key="6">
    <source>
        <dbReference type="Pfam" id="PF01782"/>
    </source>
</evidence>
<dbReference type="Gene3D" id="2.30.30.240">
    <property type="entry name" value="PRC-barrel domain"/>
    <property type="match status" value="1"/>
</dbReference>
<dbReference type="Pfam" id="PF01782">
    <property type="entry name" value="RimM"/>
    <property type="match status" value="1"/>
</dbReference>
<keyword evidence="2 5" id="KW-0690">Ribosome biogenesis</keyword>
<dbReference type="SUPFAM" id="SSF50346">
    <property type="entry name" value="PRC-barrel domain"/>
    <property type="match status" value="1"/>
</dbReference>
<comment type="function">
    <text evidence="5">An accessory protein needed during the final step in the assembly of 30S ribosomal subunit, possibly for assembly of the head region. Essential for efficient processing of 16S rRNA. May be needed both before and after RbfA during the maturation of 16S rRNA. It has affinity for free ribosomal 30S subunits but not for 70S ribosomes.</text>
</comment>
<dbReference type="HAMAP" id="MF_00014">
    <property type="entry name" value="Ribosome_mat_RimM"/>
    <property type="match status" value="1"/>
</dbReference>
<comment type="domain">
    <text evidence="5">The PRC barrel domain binds ribosomal protein uS19.</text>
</comment>
<dbReference type="Proteomes" id="UP000826550">
    <property type="component" value="Chromosome"/>
</dbReference>
<dbReference type="SUPFAM" id="SSF50447">
    <property type="entry name" value="Translation proteins"/>
    <property type="match status" value="1"/>
</dbReference>
<protein>
    <recommendedName>
        <fullName evidence="5">Ribosome maturation factor RimM</fullName>
    </recommendedName>
</protein>
<comment type="subcellular location">
    <subcellularLocation>
        <location evidence="5">Cytoplasm</location>
    </subcellularLocation>
</comment>
<keyword evidence="4 5" id="KW-0143">Chaperone</keyword>
<dbReference type="InterPro" id="IPR002676">
    <property type="entry name" value="RimM_N"/>
</dbReference>
<dbReference type="EMBL" id="CP048268">
    <property type="protein sequence ID" value="QYN52989.1"/>
    <property type="molecule type" value="Genomic_DNA"/>
</dbReference>
<evidence type="ECO:0000313" key="8">
    <source>
        <dbReference type="EMBL" id="QYN52989.1"/>
    </source>
</evidence>
<dbReference type="PANTHER" id="PTHR33692:SF1">
    <property type="entry name" value="RIBOSOME MATURATION FACTOR RIMM"/>
    <property type="match status" value="1"/>
</dbReference>
<dbReference type="Pfam" id="PF24986">
    <property type="entry name" value="PRC_RimM"/>
    <property type="match status" value="1"/>
</dbReference>
<proteinExistence type="inferred from homology"/>
<organism evidence="8 9">
    <name type="scientific">Lactobacillus panisapium</name>
    <dbReference type="NCBI Taxonomy" id="2012495"/>
    <lineage>
        <taxon>Bacteria</taxon>
        <taxon>Bacillati</taxon>
        <taxon>Bacillota</taxon>
        <taxon>Bacilli</taxon>
        <taxon>Lactobacillales</taxon>
        <taxon>Lactobacillaceae</taxon>
        <taxon>Lactobacillus</taxon>
    </lineage>
</organism>
<comment type="subunit">
    <text evidence="5">Binds ribosomal protein uS19.</text>
</comment>
<keyword evidence="3 5" id="KW-0698">rRNA processing</keyword>